<comment type="caution">
    <text evidence="1">The sequence shown here is derived from an EMBL/GenBank/DDBJ whole genome shotgun (WGS) entry which is preliminary data.</text>
</comment>
<sequence length="120" mass="13523">MARRGSEGKAIQMILDAKYKNPVTVGTVKPAQSDVYQLIAYAVRYNCDNLFLVYPQFKDNVRWANPLASIPFDVEGRTMKLHVLNFDITMNDVHLLRERIIGDIGMALSEGNVNDCCTIT</sequence>
<dbReference type="Proteomes" id="UP000617402">
    <property type="component" value="Unassembled WGS sequence"/>
</dbReference>
<organism evidence="1 2">
    <name type="scientific">Heliobacterium chlorum</name>
    <dbReference type="NCBI Taxonomy" id="2698"/>
    <lineage>
        <taxon>Bacteria</taxon>
        <taxon>Bacillati</taxon>
        <taxon>Bacillota</taxon>
        <taxon>Clostridia</taxon>
        <taxon>Eubacteriales</taxon>
        <taxon>Heliobacteriaceae</taxon>
        <taxon>Heliobacterium</taxon>
    </lineage>
</organism>
<reference evidence="1 2" key="1">
    <citation type="submission" date="2020-07" db="EMBL/GenBank/DDBJ databases">
        <title>Draft whole-genome sequence of Heliobacterium chlorum DSM 3682, type strain.</title>
        <authorList>
            <person name="Kyndt J.A."/>
            <person name="Meyer T.E."/>
            <person name="Imhoff J.F."/>
        </authorList>
    </citation>
    <scope>NUCLEOTIDE SEQUENCE [LARGE SCALE GENOMIC DNA]</scope>
    <source>
        <strain evidence="1 2">DSM 3682</strain>
    </source>
</reference>
<dbReference type="Pfam" id="PF10117">
    <property type="entry name" value="McrBC"/>
    <property type="match status" value="1"/>
</dbReference>
<keyword evidence="2" id="KW-1185">Reference proteome</keyword>
<dbReference type="EMBL" id="JACVHF010000013">
    <property type="protein sequence ID" value="MBC9785346.1"/>
    <property type="molecule type" value="Genomic_DNA"/>
</dbReference>
<gene>
    <name evidence="1" type="ORF">H1S01_12585</name>
</gene>
<protein>
    <submittedName>
        <fullName evidence="1">Uncharacterized protein</fullName>
    </submittedName>
</protein>
<evidence type="ECO:0000313" key="1">
    <source>
        <dbReference type="EMBL" id="MBC9785346.1"/>
    </source>
</evidence>
<proteinExistence type="predicted"/>
<dbReference type="RefSeq" id="WP_188040810.1">
    <property type="nucleotide sequence ID" value="NZ_JACVHF010000013.1"/>
</dbReference>
<name>A0ABR7T6Z4_HELCL</name>
<evidence type="ECO:0000313" key="2">
    <source>
        <dbReference type="Proteomes" id="UP000617402"/>
    </source>
</evidence>
<dbReference type="InterPro" id="IPR019292">
    <property type="entry name" value="McrC"/>
</dbReference>
<accession>A0ABR7T6Z4</accession>